<feature type="domain" description="Pre-mRNA processing factor 4 (PRP4)-like" evidence="5">
    <location>
        <begin position="45"/>
        <end position="95"/>
    </location>
</feature>
<keyword evidence="2" id="KW-0677">Repeat</keyword>
<feature type="repeat" description="WD" evidence="3">
    <location>
        <begin position="422"/>
        <end position="463"/>
    </location>
</feature>
<protein>
    <recommendedName>
        <fullName evidence="5">Pre-mRNA processing factor 4 (PRP4)-like domain-containing protein</fullName>
    </recommendedName>
</protein>
<dbReference type="Pfam" id="PF08799">
    <property type="entry name" value="PRP4"/>
    <property type="match status" value="1"/>
</dbReference>
<dbReference type="InterPro" id="IPR019775">
    <property type="entry name" value="WD40_repeat_CS"/>
</dbReference>
<feature type="repeat" description="WD" evidence="3">
    <location>
        <begin position="338"/>
        <end position="379"/>
    </location>
</feature>
<dbReference type="Pfam" id="PF00400">
    <property type="entry name" value="WD40"/>
    <property type="match status" value="6"/>
</dbReference>
<dbReference type="Proteomes" id="UP001244341">
    <property type="component" value="Chromosome 11b"/>
</dbReference>
<dbReference type="EMBL" id="CP126218">
    <property type="protein sequence ID" value="WIA19732.1"/>
    <property type="molecule type" value="Genomic_DNA"/>
</dbReference>
<dbReference type="Gene3D" id="4.10.280.110">
    <property type="entry name" value="Pre-mRNA processing factor 4 domain"/>
    <property type="match status" value="1"/>
</dbReference>
<dbReference type="PRINTS" id="PR00320">
    <property type="entry name" value="GPROTEINBRPT"/>
</dbReference>
<dbReference type="InterPro" id="IPR001680">
    <property type="entry name" value="WD40_rpt"/>
</dbReference>
<evidence type="ECO:0000313" key="6">
    <source>
        <dbReference type="EMBL" id="WIA19732.1"/>
    </source>
</evidence>
<evidence type="ECO:0000256" key="2">
    <source>
        <dbReference type="ARBA" id="ARBA00022737"/>
    </source>
</evidence>
<dbReference type="SUPFAM" id="SSF158230">
    <property type="entry name" value="PRP4-like"/>
    <property type="match status" value="1"/>
</dbReference>
<accession>A0ABY8UE06</accession>
<evidence type="ECO:0000259" key="5">
    <source>
        <dbReference type="SMART" id="SM00500"/>
    </source>
</evidence>
<feature type="region of interest" description="Disordered" evidence="4">
    <location>
        <begin position="563"/>
        <end position="588"/>
    </location>
</feature>
<evidence type="ECO:0000256" key="3">
    <source>
        <dbReference type="PROSITE-ProRule" id="PRU00221"/>
    </source>
</evidence>
<dbReference type="InterPro" id="IPR020472">
    <property type="entry name" value="WD40_PAC1"/>
</dbReference>
<feature type="repeat" description="WD" evidence="3">
    <location>
        <begin position="464"/>
        <end position="506"/>
    </location>
</feature>
<evidence type="ECO:0000256" key="1">
    <source>
        <dbReference type="ARBA" id="ARBA00022574"/>
    </source>
</evidence>
<proteinExistence type="predicted"/>
<dbReference type="PROSITE" id="PS00678">
    <property type="entry name" value="WD_REPEATS_1"/>
    <property type="match status" value="2"/>
</dbReference>
<evidence type="ECO:0000256" key="4">
    <source>
        <dbReference type="SAM" id="MobiDB-lite"/>
    </source>
</evidence>
<dbReference type="CDD" id="cd00200">
    <property type="entry name" value="WD40"/>
    <property type="match status" value="1"/>
</dbReference>
<keyword evidence="7" id="KW-1185">Reference proteome</keyword>
<dbReference type="InterPro" id="IPR015943">
    <property type="entry name" value="WD40/YVTN_repeat-like_dom_sf"/>
</dbReference>
<organism evidence="6 7">
    <name type="scientific">Tetradesmus obliquus</name>
    <name type="common">Green alga</name>
    <name type="synonym">Acutodesmus obliquus</name>
    <dbReference type="NCBI Taxonomy" id="3088"/>
    <lineage>
        <taxon>Eukaryota</taxon>
        <taxon>Viridiplantae</taxon>
        <taxon>Chlorophyta</taxon>
        <taxon>core chlorophytes</taxon>
        <taxon>Chlorophyceae</taxon>
        <taxon>CS clade</taxon>
        <taxon>Sphaeropleales</taxon>
        <taxon>Scenedesmaceae</taxon>
        <taxon>Tetradesmus</taxon>
    </lineage>
</organism>
<sequence>MAAAAGPPGATFELTEASRRQQEEQEKLLRDFELRRRIRSTVVPTDDGKVRAMLRALGEPITLFGEREMERRERLRKLLAEREAAGEGAIDGAPLIGQVVVEEVEMQRELFYTEGEEALGGCKASSLLHIFTQPSIVQVVVEEVEMQRELFYTEGEEALLKARKAIAEWSLPRAAQRIAAQKQQMADLQGLQALDAARKASESAARRLAQISSEIGDDRPIQGVQFSPDGSTVATCGWGGSVALRTADGSCKRVWAFRAAAERLTSLAWHPHAQPTLHLSQQQQQQQQQTSAAAADSMDGQEGPAAAANGSETVALATGCADSTAALWTEGGKLLRKLTGHTERLARVAFHPMGHHLATASFDTTWRLWDVESGACLMEQEGHSRQVYAVAFHPDGSLAGSAGLDAYGRIWDCRTGRCVFTLAGHVKQILALDFAPDGWHVATGGDDHTVKIWDLRKRKCTYTIPAHTSLVSTVRWQPGSGHVLLTAGYDCAAKLWSSRDWKLLKVLAGHEGKIMSADMCPVFSGGGSGGGRGSGGCGLGGGYEALVASVSYDRTIKVWAPEEGAAAAAAEDEGGDDSSGDDDEDMDD</sequence>
<dbReference type="PROSITE" id="PS50294">
    <property type="entry name" value="WD_REPEATS_REGION"/>
    <property type="match status" value="4"/>
</dbReference>
<name>A0ABY8UE06_TETOB</name>
<dbReference type="InterPro" id="IPR036285">
    <property type="entry name" value="PRP4-like_sf"/>
</dbReference>
<dbReference type="Gene3D" id="2.130.10.10">
    <property type="entry name" value="YVTN repeat-like/Quinoprotein amine dehydrogenase"/>
    <property type="match status" value="3"/>
</dbReference>
<dbReference type="InterPro" id="IPR036322">
    <property type="entry name" value="WD40_repeat_dom_sf"/>
</dbReference>
<dbReference type="PANTHER" id="PTHR19846">
    <property type="entry name" value="WD40 REPEAT PROTEIN"/>
    <property type="match status" value="1"/>
</dbReference>
<dbReference type="SUPFAM" id="SSF50978">
    <property type="entry name" value="WD40 repeat-like"/>
    <property type="match status" value="1"/>
</dbReference>
<dbReference type="InterPro" id="IPR014906">
    <property type="entry name" value="PRP4-like"/>
</dbReference>
<dbReference type="PANTHER" id="PTHR19846:SF0">
    <property type="entry name" value="PRE-MRNA PROCESSING FACTOR 4"/>
    <property type="match status" value="1"/>
</dbReference>
<gene>
    <name evidence="6" type="ORF">OEZ85_005656</name>
</gene>
<feature type="compositionally biased region" description="Acidic residues" evidence="4">
    <location>
        <begin position="570"/>
        <end position="588"/>
    </location>
</feature>
<keyword evidence="1 3" id="KW-0853">WD repeat</keyword>
<feature type="region of interest" description="Disordered" evidence="4">
    <location>
        <begin position="276"/>
        <end position="309"/>
    </location>
</feature>
<dbReference type="PROSITE" id="PS50082">
    <property type="entry name" value="WD_REPEATS_2"/>
    <property type="match status" value="4"/>
</dbReference>
<dbReference type="SMART" id="SM00320">
    <property type="entry name" value="WD40"/>
    <property type="match status" value="7"/>
</dbReference>
<feature type="repeat" description="WD" evidence="3">
    <location>
        <begin position="380"/>
        <end position="421"/>
    </location>
</feature>
<reference evidence="6 7" key="1">
    <citation type="submission" date="2023-05" db="EMBL/GenBank/DDBJ databases">
        <title>A 100% complete, gapless, phased diploid assembly of the Scenedesmus obliquus UTEX 3031 genome.</title>
        <authorList>
            <person name="Biondi T.C."/>
            <person name="Hanschen E.R."/>
            <person name="Kwon T."/>
            <person name="Eng W."/>
            <person name="Kruse C.P.S."/>
            <person name="Koehler S.I."/>
            <person name="Kunde Y."/>
            <person name="Gleasner C.D."/>
            <person name="You Mak K.T."/>
            <person name="Polle J."/>
            <person name="Hovde B.T."/>
            <person name="Starkenburg S.R."/>
        </authorList>
    </citation>
    <scope>NUCLEOTIDE SEQUENCE [LARGE SCALE GENOMIC DNA]</scope>
    <source>
        <strain evidence="6 7">DOE0152z</strain>
    </source>
</reference>
<feature type="region of interest" description="Disordered" evidence="4">
    <location>
        <begin position="1"/>
        <end position="21"/>
    </location>
</feature>
<dbReference type="SMART" id="SM00500">
    <property type="entry name" value="SFM"/>
    <property type="match status" value="1"/>
</dbReference>
<evidence type="ECO:0000313" key="7">
    <source>
        <dbReference type="Proteomes" id="UP001244341"/>
    </source>
</evidence>